<evidence type="ECO:0000313" key="1">
    <source>
        <dbReference type="EMBL" id="PVH91415.1"/>
    </source>
</evidence>
<keyword evidence="2" id="KW-1185">Reference proteome</keyword>
<sequence>MKHPGAVLVLGEGLSTVDILDIIEHLLWRLNDKTGEMLKVCDIFSLICAGGSAGILAILLGRLEKNVDDCRAFFAEIERSEKVLPSWTAWSIANRALASIDTQSPLRDLDKTCKVFIWMPRSASEGANHLVSYDNHDDKNEENFTILQAMQKCLHPRQRSSMEYPFKAMVDEVN</sequence>
<name>A0A2V1D088_9PLEO</name>
<accession>A0A2V1D088</accession>
<dbReference type="Gene3D" id="3.40.1090.10">
    <property type="entry name" value="Cytosolic phospholipase A2 catalytic domain"/>
    <property type="match status" value="1"/>
</dbReference>
<dbReference type="AlphaFoldDB" id="A0A2V1D088"/>
<dbReference type="Proteomes" id="UP000244855">
    <property type="component" value="Unassembled WGS sequence"/>
</dbReference>
<feature type="non-terminal residue" evidence="1">
    <location>
        <position position="174"/>
    </location>
</feature>
<protein>
    <recommendedName>
        <fullName evidence="3">PNPLA domain-containing protein</fullName>
    </recommendedName>
</protein>
<organism evidence="1 2">
    <name type="scientific">Periconia macrospinosa</name>
    <dbReference type="NCBI Taxonomy" id="97972"/>
    <lineage>
        <taxon>Eukaryota</taxon>
        <taxon>Fungi</taxon>
        <taxon>Dikarya</taxon>
        <taxon>Ascomycota</taxon>
        <taxon>Pezizomycotina</taxon>
        <taxon>Dothideomycetes</taxon>
        <taxon>Pleosporomycetidae</taxon>
        <taxon>Pleosporales</taxon>
        <taxon>Massarineae</taxon>
        <taxon>Periconiaceae</taxon>
        <taxon>Periconia</taxon>
    </lineage>
</organism>
<reference evidence="1 2" key="1">
    <citation type="journal article" date="2018" name="Sci. Rep.">
        <title>Comparative genomics provides insights into the lifestyle and reveals functional heterogeneity of dark septate endophytic fungi.</title>
        <authorList>
            <person name="Knapp D.G."/>
            <person name="Nemeth J.B."/>
            <person name="Barry K."/>
            <person name="Hainaut M."/>
            <person name="Henrissat B."/>
            <person name="Johnson J."/>
            <person name="Kuo A."/>
            <person name="Lim J.H.P."/>
            <person name="Lipzen A."/>
            <person name="Nolan M."/>
            <person name="Ohm R.A."/>
            <person name="Tamas L."/>
            <person name="Grigoriev I.V."/>
            <person name="Spatafora J.W."/>
            <person name="Nagy L.G."/>
            <person name="Kovacs G.M."/>
        </authorList>
    </citation>
    <scope>NUCLEOTIDE SEQUENCE [LARGE SCALE GENOMIC DNA]</scope>
    <source>
        <strain evidence="1 2">DSE2036</strain>
    </source>
</reference>
<proteinExistence type="predicted"/>
<evidence type="ECO:0000313" key="2">
    <source>
        <dbReference type="Proteomes" id="UP000244855"/>
    </source>
</evidence>
<dbReference type="EMBL" id="KZ805870">
    <property type="protein sequence ID" value="PVH91415.1"/>
    <property type="molecule type" value="Genomic_DNA"/>
</dbReference>
<gene>
    <name evidence="1" type="ORF">DM02DRAFT_664017</name>
</gene>
<evidence type="ECO:0008006" key="3">
    <source>
        <dbReference type="Google" id="ProtNLM"/>
    </source>
</evidence>